<dbReference type="RefSeq" id="WP_376766933.1">
    <property type="nucleotide sequence ID" value="NZ_BAAAYY010000024.1"/>
</dbReference>
<evidence type="ECO:0000256" key="1">
    <source>
        <dbReference type="ARBA" id="ARBA00022729"/>
    </source>
</evidence>
<dbReference type="InterPro" id="IPR001638">
    <property type="entry name" value="Solute-binding_3/MltF_N"/>
</dbReference>
<dbReference type="AlphaFoldDB" id="A0A852TP83"/>
<organism evidence="3 4">
    <name type="scientific">Spinactinospora alkalitolerans</name>
    <dbReference type="NCBI Taxonomy" id="687207"/>
    <lineage>
        <taxon>Bacteria</taxon>
        <taxon>Bacillati</taxon>
        <taxon>Actinomycetota</taxon>
        <taxon>Actinomycetes</taxon>
        <taxon>Streptosporangiales</taxon>
        <taxon>Nocardiopsidaceae</taxon>
        <taxon>Spinactinospora</taxon>
    </lineage>
</organism>
<dbReference type="PROSITE" id="PS51257">
    <property type="entry name" value="PROKAR_LIPOPROTEIN"/>
    <property type="match status" value="1"/>
</dbReference>
<keyword evidence="4" id="KW-1185">Reference proteome</keyword>
<accession>A0A852TP83</accession>
<sequence>MTDFWRRPTVSAALGRRPLIGVVSIASVLALAACGGGEGGEADAPPTVEADPELAAMVPQEISDAGSVRIGVDASYAPAEFLDTDGQTVIGFDVELFDAVAGKLGLETEWQPAPFGNIITGVDSGRYDLGISSFTINDERLEQANMVSYFNVGTQWFTQAGSTAGVDPDNACGRRIAVQANTVQVPDIQARSEQCVEDGEDEIVIEQFEGQDQATESIVSGKNDAGLADLPVAVYAVEQTGGQLETLGEQYEAAPYGAVVNKDDTELAEAVAAGYQAIIDDGTYGEILAEWGLEQGAIEQPEINPDVSAPGEE</sequence>
<dbReference type="PANTHER" id="PTHR35936">
    <property type="entry name" value="MEMBRANE-BOUND LYTIC MUREIN TRANSGLYCOSYLASE F"/>
    <property type="match status" value="1"/>
</dbReference>
<dbReference type="EMBL" id="JACCCC010000001">
    <property type="protein sequence ID" value="NYE45799.1"/>
    <property type="molecule type" value="Genomic_DNA"/>
</dbReference>
<keyword evidence="1" id="KW-0732">Signal</keyword>
<dbReference type="PANTHER" id="PTHR35936:SF17">
    <property type="entry name" value="ARGININE-BINDING EXTRACELLULAR PROTEIN ARTP"/>
    <property type="match status" value="1"/>
</dbReference>
<dbReference type="CDD" id="cd01004">
    <property type="entry name" value="PBP2_MidA_like"/>
    <property type="match status" value="1"/>
</dbReference>
<dbReference type="Pfam" id="PF00497">
    <property type="entry name" value="SBP_bac_3"/>
    <property type="match status" value="1"/>
</dbReference>
<feature type="domain" description="Solute-binding protein family 3/N-terminal" evidence="2">
    <location>
        <begin position="67"/>
        <end position="295"/>
    </location>
</feature>
<comment type="caution">
    <text evidence="3">The sequence shown here is derived from an EMBL/GenBank/DDBJ whole genome shotgun (WGS) entry which is preliminary data.</text>
</comment>
<evidence type="ECO:0000313" key="3">
    <source>
        <dbReference type="EMBL" id="NYE45799.1"/>
    </source>
</evidence>
<reference evidence="3 4" key="1">
    <citation type="submission" date="2020-07" db="EMBL/GenBank/DDBJ databases">
        <title>Sequencing the genomes of 1000 actinobacteria strains.</title>
        <authorList>
            <person name="Klenk H.-P."/>
        </authorList>
    </citation>
    <scope>NUCLEOTIDE SEQUENCE [LARGE SCALE GENOMIC DNA]</scope>
    <source>
        <strain evidence="3 4">CXB654</strain>
    </source>
</reference>
<proteinExistence type="predicted"/>
<evidence type="ECO:0000259" key="2">
    <source>
        <dbReference type="SMART" id="SM00062"/>
    </source>
</evidence>
<dbReference type="SMART" id="SM00062">
    <property type="entry name" value="PBPb"/>
    <property type="match status" value="1"/>
</dbReference>
<dbReference type="Proteomes" id="UP000589036">
    <property type="component" value="Unassembled WGS sequence"/>
</dbReference>
<name>A0A852TP83_9ACTN</name>
<protein>
    <submittedName>
        <fullName evidence="3">Polar amino acid transport system substrate-binding protein</fullName>
    </submittedName>
</protein>
<dbReference type="Gene3D" id="3.40.190.10">
    <property type="entry name" value="Periplasmic binding protein-like II"/>
    <property type="match status" value="2"/>
</dbReference>
<gene>
    <name evidence="3" type="ORF">HDA32_000919</name>
</gene>
<evidence type="ECO:0000313" key="4">
    <source>
        <dbReference type="Proteomes" id="UP000589036"/>
    </source>
</evidence>
<dbReference type="SUPFAM" id="SSF53850">
    <property type="entry name" value="Periplasmic binding protein-like II"/>
    <property type="match status" value="1"/>
</dbReference>